<dbReference type="PANTHER" id="PTHR47760">
    <property type="entry name" value="G-PROTEIN COUPLED RECEPTOR B0563.6-LIKE PROTEIN-RELATED"/>
    <property type="match status" value="1"/>
</dbReference>
<dbReference type="AlphaFoldDB" id="A0AAE1NBF8"/>
<evidence type="ECO:0000313" key="8">
    <source>
        <dbReference type="EMBL" id="KAK4286813.1"/>
    </source>
</evidence>
<proteinExistence type="inferred from homology"/>
<feature type="non-terminal residue" evidence="8">
    <location>
        <position position="300"/>
    </location>
</feature>
<keyword evidence="9" id="KW-1185">Reference proteome</keyword>
<evidence type="ECO:0000256" key="5">
    <source>
        <dbReference type="ARBA" id="ARBA00023136"/>
    </source>
</evidence>
<dbReference type="InterPro" id="IPR053093">
    <property type="entry name" value="GPCR-like"/>
</dbReference>
<accession>A0AAE1NBF8</accession>
<dbReference type="CDD" id="cd14978">
    <property type="entry name" value="7tmA_FMRFamide_R-like"/>
    <property type="match status" value="1"/>
</dbReference>
<feature type="transmembrane region" description="Helical" evidence="6">
    <location>
        <begin position="95"/>
        <end position="113"/>
    </location>
</feature>
<feature type="domain" description="G-protein coupled receptors family 1 profile" evidence="7">
    <location>
        <begin position="1"/>
        <end position="259"/>
    </location>
</feature>
<dbReference type="GO" id="GO:0016020">
    <property type="term" value="C:membrane"/>
    <property type="evidence" value="ECO:0007669"/>
    <property type="project" value="UniProtKB-SubCell"/>
</dbReference>
<reference evidence="8" key="1">
    <citation type="submission" date="2023-11" db="EMBL/GenBank/DDBJ databases">
        <title>Genome assemblies of two species of porcelain crab, Petrolisthes cinctipes and Petrolisthes manimaculis (Anomura: Porcellanidae).</title>
        <authorList>
            <person name="Angst P."/>
        </authorList>
    </citation>
    <scope>NUCLEOTIDE SEQUENCE</scope>
    <source>
        <strain evidence="8">PB745_02</strain>
        <tissue evidence="8">Gill</tissue>
    </source>
</reference>
<dbReference type="SUPFAM" id="SSF81321">
    <property type="entry name" value="Family A G protein-coupled receptor-like"/>
    <property type="match status" value="1"/>
</dbReference>
<feature type="transmembrane region" description="Helical" evidence="6">
    <location>
        <begin position="239"/>
        <end position="262"/>
    </location>
</feature>
<dbReference type="GO" id="GO:0004930">
    <property type="term" value="F:G protein-coupled receptor activity"/>
    <property type="evidence" value="ECO:0007669"/>
    <property type="project" value="InterPro"/>
</dbReference>
<dbReference type="PANTHER" id="PTHR47760:SF1">
    <property type="entry name" value="G-PROTEIN COUPLED RECEPTORS FAMILY 1 PROFILE DOMAIN-CONTAINING PROTEIN"/>
    <property type="match status" value="1"/>
</dbReference>
<dbReference type="InterPro" id="IPR017452">
    <property type="entry name" value="GPCR_Rhodpsn_7TM"/>
</dbReference>
<evidence type="ECO:0000256" key="2">
    <source>
        <dbReference type="ARBA" id="ARBA00010663"/>
    </source>
</evidence>
<evidence type="ECO:0000256" key="6">
    <source>
        <dbReference type="SAM" id="Phobius"/>
    </source>
</evidence>
<comment type="caution">
    <text evidence="8">The sequence shown here is derived from an EMBL/GenBank/DDBJ whole genome shotgun (WGS) entry which is preliminary data.</text>
</comment>
<name>A0AAE1NBF8_9EUCA</name>
<feature type="transmembrane region" description="Helical" evidence="6">
    <location>
        <begin position="202"/>
        <end position="227"/>
    </location>
</feature>
<evidence type="ECO:0000313" key="9">
    <source>
        <dbReference type="Proteomes" id="UP001292094"/>
    </source>
</evidence>
<evidence type="ECO:0000256" key="1">
    <source>
        <dbReference type="ARBA" id="ARBA00004370"/>
    </source>
</evidence>
<evidence type="ECO:0000259" key="7">
    <source>
        <dbReference type="PROSITE" id="PS50262"/>
    </source>
</evidence>
<comment type="subcellular location">
    <subcellularLocation>
        <location evidence="1">Membrane</location>
    </subcellularLocation>
</comment>
<dbReference type="Proteomes" id="UP001292094">
    <property type="component" value="Unassembled WGS sequence"/>
</dbReference>
<sequence>TLLIFSLRLRLRQVTRPASLFALLCAIPFTHRVLTHEAGRWSSYYVAAFHAHVVLYFGNSCIGTGVVMLLALTVERFISVCYPAKARNLCGTARAYVTVTVIPLATFILYSPYLCLAHVVTCRTEAGAIVHVKEPTTWLVESVWFRAYKWVLELAFKLVPALILVYLNVRIIRTYKAVCEKRRKMTNKSGEQRRQYAEESRLMFLLGGTSTLFFVCMTPMIILSLTIHSHWRHTVAFEVFRATANVLEVTNFAVTFYIYCVFSKDFRETFLRTLRSAKENSMGASFLGSVSGLKEAIRPP</sequence>
<dbReference type="PROSITE" id="PS00237">
    <property type="entry name" value="G_PROTEIN_RECEP_F1_1"/>
    <property type="match status" value="1"/>
</dbReference>
<dbReference type="Gene3D" id="1.20.1070.10">
    <property type="entry name" value="Rhodopsin 7-helix transmembrane proteins"/>
    <property type="match status" value="1"/>
</dbReference>
<keyword evidence="5 6" id="KW-0472">Membrane</keyword>
<organism evidence="8 9">
    <name type="scientific">Petrolisthes manimaculis</name>
    <dbReference type="NCBI Taxonomy" id="1843537"/>
    <lineage>
        <taxon>Eukaryota</taxon>
        <taxon>Metazoa</taxon>
        <taxon>Ecdysozoa</taxon>
        <taxon>Arthropoda</taxon>
        <taxon>Crustacea</taxon>
        <taxon>Multicrustacea</taxon>
        <taxon>Malacostraca</taxon>
        <taxon>Eumalacostraca</taxon>
        <taxon>Eucarida</taxon>
        <taxon>Decapoda</taxon>
        <taxon>Pleocyemata</taxon>
        <taxon>Anomura</taxon>
        <taxon>Galatheoidea</taxon>
        <taxon>Porcellanidae</taxon>
        <taxon>Petrolisthes</taxon>
    </lineage>
</organism>
<evidence type="ECO:0000256" key="3">
    <source>
        <dbReference type="ARBA" id="ARBA00022692"/>
    </source>
</evidence>
<dbReference type="Pfam" id="PF00001">
    <property type="entry name" value="7tm_1"/>
    <property type="match status" value="1"/>
</dbReference>
<keyword evidence="4 6" id="KW-1133">Transmembrane helix</keyword>
<dbReference type="EMBL" id="JAWZYT010007307">
    <property type="protein sequence ID" value="KAK4286813.1"/>
    <property type="molecule type" value="Genomic_DNA"/>
</dbReference>
<feature type="transmembrane region" description="Helical" evidence="6">
    <location>
        <begin position="147"/>
        <end position="167"/>
    </location>
</feature>
<dbReference type="PROSITE" id="PS50262">
    <property type="entry name" value="G_PROTEIN_RECEP_F1_2"/>
    <property type="match status" value="1"/>
</dbReference>
<protein>
    <recommendedName>
        <fullName evidence="7">G-protein coupled receptors family 1 profile domain-containing protein</fullName>
    </recommendedName>
</protein>
<comment type="similarity">
    <text evidence="2">Belongs to the G-protein coupled receptor 1 family.</text>
</comment>
<gene>
    <name evidence="8" type="ORF">Pmani_040099</name>
</gene>
<feature type="transmembrane region" description="Helical" evidence="6">
    <location>
        <begin position="54"/>
        <end position="74"/>
    </location>
</feature>
<dbReference type="InterPro" id="IPR000276">
    <property type="entry name" value="GPCR_Rhodpsn"/>
</dbReference>
<keyword evidence="3 6" id="KW-0812">Transmembrane</keyword>
<evidence type="ECO:0000256" key="4">
    <source>
        <dbReference type="ARBA" id="ARBA00022989"/>
    </source>
</evidence>